<gene>
    <name evidence="1" type="ORF">CBW46_009185</name>
</gene>
<name>A0A2W1NEI9_PAEXE</name>
<keyword evidence="2" id="KW-1185">Reference proteome</keyword>
<evidence type="ECO:0000313" key="1">
    <source>
        <dbReference type="EMBL" id="PZE21501.1"/>
    </source>
</evidence>
<organism evidence="1 2">
    <name type="scientific">Paenibacillus xerothermodurans</name>
    <dbReference type="NCBI Taxonomy" id="1977292"/>
    <lineage>
        <taxon>Bacteria</taxon>
        <taxon>Bacillati</taxon>
        <taxon>Bacillota</taxon>
        <taxon>Bacilli</taxon>
        <taxon>Bacillales</taxon>
        <taxon>Paenibacillaceae</taxon>
        <taxon>Paenibacillus</taxon>
    </lineage>
</organism>
<dbReference type="AlphaFoldDB" id="A0A2W1NEI9"/>
<evidence type="ECO:0000313" key="2">
    <source>
        <dbReference type="Proteomes" id="UP000214746"/>
    </source>
</evidence>
<comment type="caution">
    <text evidence="1">The sequence shown here is derived from an EMBL/GenBank/DDBJ whole genome shotgun (WGS) entry which is preliminary data.</text>
</comment>
<reference evidence="1" key="1">
    <citation type="submission" date="2018-06" db="EMBL/GenBank/DDBJ databases">
        <title>Paenibacillus xerothermodurans sp. nov. an extremely dry heat resistant spore forming bacterium isolated from the soil of Cape Canaveral, Florida.</title>
        <authorList>
            <person name="Seuylemezian A."/>
            <person name="Kaur N."/>
            <person name="Patil P."/>
            <person name="Patil P."/>
            <person name="Mayilraj S."/>
            <person name="Vaishampayan P."/>
        </authorList>
    </citation>
    <scope>NUCLEOTIDE SEQUENCE [LARGE SCALE GENOMIC DNA]</scope>
    <source>
        <strain evidence="1">ATCC 27380</strain>
    </source>
</reference>
<proteinExistence type="predicted"/>
<sequence>MRHHNGWVAYSELKRVYLASSLVFLKLIVYKVLLPHVVTPDAAAAWAAAWSAGRAAAAVGMPATE</sequence>
<protein>
    <submittedName>
        <fullName evidence="1">Uncharacterized protein</fullName>
    </submittedName>
</protein>
<dbReference type="Proteomes" id="UP000214746">
    <property type="component" value="Unassembled WGS sequence"/>
</dbReference>
<accession>A0A2W1NEI9</accession>
<dbReference type="EMBL" id="NHRJ02000003">
    <property type="protein sequence ID" value="PZE21501.1"/>
    <property type="molecule type" value="Genomic_DNA"/>
</dbReference>